<dbReference type="SUPFAM" id="SSF55729">
    <property type="entry name" value="Acyl-CoA N-acyltransferases (Nat)"/>
    <property type="match status" value="1"/>
</dbReference>
<proteinExistence type="predicted"/>
<dbReference type="PANTHER" id="PTHR13947:SF37">
    <property type="entry name" value="LD18367P"/>
    <property type="match status" value="1"/>
</dbReference>
<comment type="caution">
    <text evidence="3">The sequence shown here is derived from an EMBL/GenBank/DDBJ whole genome shotgun (WGS) entry which is preliminary data.</text>
</comment>
<dbReference type="CDD" id="cd04301">
    <property type="entry name" value="NAT_SF"/>
    <property type="match status" value="1"/>
</dbReference>
<evidence type="ECO:0000313" key="3">
    <source>
        <dbReference type="EMBL" id="KKR62554.1"/>
    </source>
</evidence>
<name>A0A0G0SCH8_9BACT</name>
<dbReference type="AlphaFoldDB" id="A0A0G0SCH8"/>
<evidence type="ECO:0000256" key="1">
    <source>
        <dbReference type="ARBA" id="ARBA00022679"/>
    </source>
</evidence>
<organism evidence="3 4">
    <name type="scientific">Candidatus Woesebacteria bacterium GW2011_GWA1_40_43</name>
    <dbReference type="NCBI Taxonomy" id="1618553"/>
    <lineage>
        <taxon>Bacteria</taxon>
        <taxon>Candidatus Woeseibacteriota</taxon>
    </lineage>
</organism>
<gene>
    <name evidence="3" type="ORF">UU02_C0044G0008</name>
</gene>
<dbReference type="EMBL" id="LBZA01000044">
    <property type="protein sequence ID" value="KKR62554.1"/>
    <property type="molecule type" value="Genomic_DNA"/>
</dbReference>
<sequence length="153" mass="17244">METVETRKVENKSSLPWDLLLSADPSRKMVESYIDKSDIYTLSVDGKVVGEYMLTKVDNETNELKNIAVDEKYQGKGIGKQLVLDAIKKAKEAGSKRIEVGTGNSSFSQLASYQKCGFRIIGVDKDFFTKNYDQEIIEDGIRCIDMVRLAIEF</sequence>
<feature type="domain" description="N-acetyltransferase" evidence="2">
    <location>
        <begin position="4"/>
        <end position="153"/>
    </location>
</feature>
<dbReference type="GO" id="GO:0008080">
    <property type="term" value="F:N-acetyltransferase activity"/>
    <property type="evidence" value="ECO:0007669"/>
    <property type="project" value="InterPro"/>
</dbReference>
<dbReference type="InterPro" id="IPR050769">
    <property type="entry name" value="NAT_camello-type"/>
</dbReference>
<dbReference type="InterPro" id="IPR000182">
    <property type="entry name" value="GNAT_dom"/>
</dbReference>
<evidence type="ECO:0000313" key="4">
    <source>
        <dbReference type="Proteomes" id="UP000034293"/>
    </source>
</evidence>
<dbReference type="PANTHER" id="PTHR13947">
    <property type="entry name" value="GNAT FAMILY N-ACETYLTRANSFERASE"/>
    <property type="match status" value="1"/>
</dbReference>
<dbReference type="PROSITE" id="PS51186">
    <property type="entry name" value="GNAT"/>
    <property type="match status" value="1"/>
</dbReference>
<dbReference type="Proteomes" id="UP000034293">
    <property type="component" value="Unassembled WGS sequence"/>
</dbReference>
<dbReference type="Gene3D" id="3.40.630.30">
    <property type="match status" value="1"/>
</dbReference>
<dbReference type="InterPro" id="IPR016181">
    <property type="entry name" value="Acyl_CoA_acyltransferase"/>
</dbReference>
<dbReference type="Pfam" id="PF00583">
    <property type="entry name" value="Acetyltransf_1"/>
    <property type="match status" value="1"/>
</dbReference>
<reference evidence="3 4" key="1">
    <citation type="journal article" date="2015" name="Nature">
        <title>rRNA introns, odd ribosomes, and small enigmatic genomes across a large radiation of phyla.</title>
        <authorList>
            <person name="Brown C.T."/>
            <person name="Hug L.A."/>
            <person name="Thomas B.C."/>
            <person name="Sharon I."/>
            <person name="Castelle C.J."/>
            <person name="Singh A."/>
            <person name="Wilkins M.J."/>
            <person name="Williams K.H."/>
            <person name="Banfield J.F."/>
        </authorList>
    </citation>
    <scope>NUCLEOTIDE SEQUENCE [LARGE SCALE GENOMIC DNA]</scope>
</reference>
<evidence type="ECO:0000259" key="2">
    <source>
        <dbReference type="PROSITE" id="PS51186"/>
    </source>
</evidence>
<protein>
    <submittedName>
        <fullName evidence="3">GCN5-related N-acetyltransferase</fullName>
    </submittedName>
</protein>
<dbReference type="PATRIC" id="fig|1618553.3.peg.556"/>
<keyword evidence="1 3" id="KW-0808">Transferase</keyword>
<accession>A0A0G0SCH8</accession>